<dbReference type="EMBL" id="BMAV01009176">
    <property type="protein sequence ID" value="GFY53262.1"/>
    <property type="molecule type" value="Genomic_DNA"/>
</dbReference>
<accession>A0A8X6XIF0</accession>
<dbReference type="OrthoDB" id="6427993at2759"/>
<gene>
    <name evidence="1" type="ORF">TNIN_7461</name>
</gene>
<organism evidence="1 2">
    <name type="scientific">Trichonephila inaurata madagascariensis</name>
    <dbReference type="NCBI Taxonomy" id="2747483"/>
    <lineage>
        <taxon>Eukaryota</taxon>
        <taxon>Metazoa</taxon>
        <taxon>Ecdysozoa</taxon>
        <taxon>Arthropoda</taxon>
        <taxon>Chelicerata</taxon>
        <taxon>Arachnida</taxon>
        <taxon>Araneae</taxon>
        <taxon>Araneomorphae</taxon>
        <taxon>Entelegynae</taxon>
        <taxon>Araneoidea</taxon>
        <taxon>Nephilidae</taxon>
        <taxon>Trichonephila</taxon>
        <taxon>Trichonephila inaurata</taxon>
    </lineage>
</organism>
<sequence>MNELSSFVYGLRLIERGVLAGRKLCAVLNLPFVLSKLAFHQQENKLLIAATSTGEKTMNDAAKGIRQLKNSIHDTVNCGVSMNILFMLDGNVRKKIQLYSFSGNERSFVLGVFLERAWLNVFGWVYGLEPR</sequence>
<proteinExistence type="predicted"/>
<comment type="caution">
    <text evidence="1">The sequence shown here is derived from an EMBL/GenBank/DDBJ whole genome shotgun (WGS) entry which is preliminary data.</text>
</comment>
<dbReference type="Proteomes" id="UP000886998">
    <property type="component" value="Unassembled WGS sequence"/>
</dbReference>
<protein>
    <submittedName>
        <fullName evidence="1">Uncharacterized protein</fullName>
    </submittedName>
</protein>
<evidence type="ECO:0000313" key="2">
    <source>
        <dbReference type="Proteomes" id="UP000886998"/>
    </source>
</evidence>
<evidence type="ECO:0000313" key="1">
    <source>
        <dbReference type="EMBL" id="GFY53262.1"/>
    </source>
</evidence>
<reference evidence="1" key="1">
    <citation type="submission" date="2020-08" db="EMBL/GenBank/DDBJ databases">
        <title>Multicomponent nature underlies the extraordinary mechanical properties of spider dragline silk.</title>
        <authorList>
            <person name="Kono N."/>
            <person name="Nakamura H."/>
            <person name="Mori M."/>
            <person name="Yoshida Y."/>
            <person name="Ohtoshi R."/>
            <person name="Malay A.D."/>
            <person name="Moran D.A.P."/>
            <person name="Tomita M."/>
            <person name="Numata K."/>
            <person name="Arakawa K."/>
        </authorList>
    </citation>
    <scope>NUCLEOTIDE SEQUENCE</scope>
</reference>
<name>A0A8X6XIF0_9ARAC</name>
<keyword evidence="2" id="KW-1185">Reference proteome</keyword>
<dbReference type="AlphaFoldDB" id="A0A8X6XIF0"/>